<feature type="binding site" evidence="1">
    <location>
        <position position="231"/>
    </location>
    <ligand>
        <name>ATP</name>
        <dbReference type="ChEBI" id="CHEBI:30616"/>
    </ligand>
</feature>
<dbReference type="SUPFAM" id="SSF140931">
    <property type="entry name" value="Fic-like"/>
    <property type="match status" value="1"/>
</dbReference>
<dbReference type="GO" id="GO:0005524">
    <property type="term" value="F:ATP binding"/>
    <property type="evidence" value="ECO:0007669"/>
    <property type="project" value="UniProtKB-KW"/>
</dbReference>
<evidence type="ECO:0000256" key="1">
    <source>
        <dbReference type="PIRSR" id="PIRSR038925-1"/>
    </source>
</evidence>
<dbReference type="Pfam" id="PF13784">
    <property type="entry name" value="Fic_N"/>
    <property type="match status" value="1"/>
</dbReference>
<dbReference type="InterPro" id="IPR025758">
    <property type="entry name" value="Fic/DOC_N"/>
</dbReference>
<dbReference type="InterPro" id="IPR026287">
    <property type="entry name" value="SoFic-like"/>
</dbReference>
<dbReference type="EMBL" id="BJYV01000024">
    <property type="protein sequence ID" value="GEO23493.1"/>
    <property type="molecule type" value="Genomic_DNA"/>
</dbReference>
<dbReference type="PANTHER" id="PTHR13504:SF35">
    <property type="entry name" value="PROTEIN ADENYLYLTRANSFERASE SOFIC"/>
    <property type="match status" value="1"/>
</dbReference>
<comment type="caution">
    <text evidence="5">The sequence shown here is derived from an EMBL/GenBank/DDBJ whole genome shotgun (WGS) entry which is preliminary data.</text>
</comment>
<dbReference type="PIRSF" id="PIRSF038925">
    <property type="entry name" value="AMP-prot_trans"/>
    <property type="match status" value="1"/>
</dbReference>
<feature type="binding site" evidence="1">
    <location>
        <begin position="236"/>
        <end position="242"/>
    </location>
    <ligand>
        <name>ATP</name>
        <dbReference type="ChEBI" id="CHEBI:30616"/>
    </ligand>
</feature>
<feature type="binding site" evidence="1">
    <location>
        <position position="273"/>
    </location>
    <ligand>
        <name>ATP</name>
        <dbReference type="ChEBI" id="CHEBI:30616"/>
    </ligand>
</feature>
<dbReference type="Proteomes" id="UP000321301">
    <property type="component" value="Unassembled WGS sequence"/>
</dbReference>
<dbReference type="Gene3D" id="1.10.3290.10">
    <property type="entry name" value="Fido-like domain"/>
    <property type="match status" value="1"/>
</dbReference>
<keyword evidence="1" id="KW-0547">Nucleotide-binding</keyword>
<dbReference type="Pfam" id="PF02661">
    <property type="entry name" value="Fic"/>
    <property type="match status" value="1"/>
</dbReference>
<evidence type="ECO:0000313" key="6">
    <source>
        <dbReference type="Proteomes" id="UP000321301"/>
    </source>
</evidence>
<sequence length="404" mass="46271">MTKNESNYYAHYLNESIFSLFLPLLKLQVKLILLKMTTFDKNLPYNDLPLLPPETEIETKEVLKKNISASRALAQLNGAIINLPNPSLFLDSLHLQEAKASSEIENIITTNDDLYQSVVADKKFDNPATKEVINYKEAIWTALNKLESKPFITTNLCIEIVQCIKQNNLSIRTSPGTTLSNTHGKVIYTPPSGENIIREKMANLENFINTDNSLDPLIKMAIMHYQFEAIHPFSDGNGRTGRILLLLYLKLEKLLDIPAIFLSEYIIRHKNEYYKHLKAVTEQQDWAGFIIYMLDMIEQTATTGLQRLKSIIELMGTTGEKIKTTLPKVYSKDLIELIFKLPYTKRQSLVDAGLGTPKTVGNYLILLEEHGYLKSIRVGKEKLYLNEELMKILEMKKYHQSRIK</sequence>
<dbReference type="Pfam" id="PF21248">
    <property type="entry name" value="SoFic-like_C"/>
    <property type="match status" value="1"/>
</dbReference>
<keyword evidence="6" id="KW-1185">Reference proteome</keyword>
<dbReference type="InterPro" id="IPR048770">
    <property type="entry name" value="SoFic-like_C"/>
</dbReference>
<feature type="binding site" evidence="1">
    <location>
        <position position="105"/>
    </location>
    <ligand>
        <name>ATP</name>
        <dbReference type="ChEBI" id="CHEBI:30616"/>
    </ligand>
</feature>
<dbReference type="PANTHER" id="PTHR13504">
    <property type="entry name" value="FIDO DOMAIN-CONTAINING PROTEIN DDB_G0283145"/>
    <property type="match status" value="1"/>
</dbReference>
<reference evidence="5 6" key="1">
    <citation type="submission" date="2019-07" db="EMBL/GenBank/DDBJ databases">
        <title>Whole genome shotgun sequence of Cyclobacterium qasimii NBRC 106168.</title>
        <authorList>
            <person name="Hosoyama A."/>
            <person name="Uohara A."/>
            <person name="Ohji S."/>
            <person name="Ichikawa N."/>
        </authorList>
    </citation>
    <scope>NUCLEOTIDE SEQUENCE [LARGE SCALE GENOMIC DNA]</scope>
    <source>
        <strain evidence="5 6">NBRC 106168</strain>
    </source>
</reference>
<evidence type="ECO:0000256" key="3">
    <source>
        <dbReference type="PIRSR" id="PIRSR640198-2"/>
    </source>
</evidence>
<dbReference type="InterPro" id="IPR003812">
    <property type="entry name" value="Fido"/>
</dbReference>
<dbReference type="AlphaFoldDB" id="A0A512CH13"/>
<dbReference type="RefSeq" id="WP_235114502.1">
    <property type="nucleotide sequence ID" value="NZ_BJYV01000024.1"/>
</dbReference>
<proteinExistence type="predicted"/>
<protein>
    <submittedName>
        <fullName evidence="5">Addiction module protein</fullName>
    </submittedName>
</protein>
<evidence type="ECO:0000259" key="4">
    <source>
        <dbReference type="PROSITE" id="PS51459"/>
    </source>
</evidence>
<keyword evidence="1" id="KW-0067">ATP-binding</keyword>
<dbReference type="InterPro" id="IPR036597">
    <property type="entry name" value="Fido-like_dom_sf"/>
</dbReference>
<gene>
    <name evidence="5" type="ORF">CQA01_40270</name>
</gene>
<feature type="domain" description="Fido" evidence="4">
    <location>
        <begin position="152"/>
        <end position="295"/>
    </location>
</feature>
<feature type="binding site" evidence="3">
    <location>
        <begin position="273"/>
        <end position="274"/>
    </location>
    <ligand>
        <name>ATP</name>
        <dbReference type="ChEBI" id="CHEBI:30616"/>
    </ligand>
</feature>
<organism evidence="5 6">
    <name type="scientific">Cyclobacterium qasimii</name>
    <dbReference type="NCBI Taxonomy" id="1350429"/>
    <lineage>
        <taxon>Bacteria</taxon>
        <taxon>Pseudomonadati</taxon>
        <taxon>Bacteroidota</taxon>
        <taxon>Cytophagia</taxon>
        <taxon>Cytophagales</taxon>
        <taxon>Cyclobacteriaceae</taxon>
        <taxon>Cyclobacterium</taxon>
    </lineage>
</organism>
<dbReference type="PROSITE" id="PS51459">
    <property type="entry name" value="FIDO"/>
    <property type="match status" value="1"/>
</dbReference>
<feature type="binding site" evidence="3">
    <location>
        <begin position="235"/>
        <end position="242"/>
    </location>
    <ligand>
        <name>ATP</name>
        <dbReference type="ChEBI" id="CHEBI:30616"/>
    </ligand>
</feature>
<dbReference type="InterPro" id="IPR040198">
    <property type="entry name" value="Fido_containing"/>
</dbReference>
<feature type="active site" evidence="2">
    <location>
        <position position="231"/>
    </location>
</feature>
<accession>A0A512CH13</accession>
<name>A0A512CH13_9BACT</name>
<evidence type="ECO:0000256" key="2">
    <source>
        <dbReference type="PIRSR" id="PIRSR640198-1"/>
    </source>
</evidence>
<evidence type="ECO:0000313" key="5">
    <source>
        <dbReference type="EMBL" id="GEO23493.1"/>
    </source>
</evidence>